<dbReference type="SUPFAM" id="SSF47384">
    <property type="entry name" value="Homodimeric domain of signal transducing histidine kinase"/>
    <property type="match status" value="1"/>
</dbReference>
<evidence type="ECO:0000313" key="2">
    <source>
        <dbReference type="Proteomes" id="UP000003374"/>
    </source>
</evidence>
<gene>
    <name evidence="1" type="ORF">NB231_07717</name>
</gene>
<protein>
    <submittedName>
        <fullName evidence="1">Uncharacterized protein</fullName>
    </submittedName>
</protein>
<organism evidence="1 2">
    <name type="scientific">Nitrococcus mobilis Nb-231</name>
    <dbReference type="NCBI Taxonomy" id="314278"/>
    <lineage>
        <taxon>Bacteria</taxon>
        <taxon>Pseudomonadati</taxon>
        <taxon>Pseudomonadota</taxon>
        <taxon>Gammaproteobacteria</taxon>
        <taxon>Chromatiales</taxon>
        <taxon>Ectothiorhodospiraceae</taxon>
        <taxon>Nitrococcus</taxon>
    </lineage>
</organism>
<proteinExistence type="predicted"/>
<dbReference type="Proteomes" id="UP000003374">
    <property type="component" value="Unassembled WGS sequence"/>
</dbReference>
<dbReference type="GO" id="GO:0000155">
    <property type="term" value="F:phosphorelay sensor kinase activity"/>
    <property type="evidence" value="ECO:0007669"/>
    <property type="project" value="InterPro"/>
</dbReference>
<dbReference type="RefSeq" id="WP_005001127.1">
    <property type="nucleotide sequence ID" value="NZ_CH672427.1"/>
</dbReference>
<reference evidence="1 2" key="1">
    <citation type="submission" date="2006-02" db="EMBL/GenBank/DDBJ databases">
        <authorList>
            <person name="Waterbury J."/>
            <person name="Ferriera S."/>
            <person name="Johnson J."/>
            <person name="Kravitz S."/>
            <person name="Halpern A."/>
            <person name="Remington K."/>
            <person name="Beeson K."/>
            <person name="Tran B."/>
            <person name="Rogers Y.-H."/>
            <person name="Friedman R."/>
            <person name="Venter J.C."/>
        </authorList>
    </citation>
    <scope>NUCLEOTIDE SEQUENCE [LARGE SCALE GENOMIC DNA]</scope>
    <source>
        <strain evidence="1 2">Nb-231</strain>
    </source>
</reference>
<keyword evidence="2" id="KW-1185">Reference proteome</keyword>
<dbReference type="EMBL" id="AAOF01000013">
    <property type="protein sequence ID" value="EAR21040.1"/>
    <property type="molecule type" value="Genomic_DNA"/>
</dbReference>
<name>A4BTD8_9GAMM</name>
<dbReference type="AlphaFoldDB" id="A4BTD8"/>
<dbReference type="Gene3D" id="1.10.287.130">
    <property type="match status" value="1"/>
</dbReference>
<accession>A4BTD8</accession>
<evidence type="ECO:0000313" key="1">
    <source>
        <dbReference type="EMBL" id="EAR21040.1"/>
    </source>
</evidence>
<comment type="caution">
    <text evidence="1">The sequence shown here is derived from an EMBL/GenBank/DDBJ whole genome shotgun (WGS) entry which is preliminary data.</text>
</comment>
<dbReference type="HOGENOM" id="CLU_2602437_0_0_6"/>
<dbReference type="InterPro" id="IPR036097">
    <property type="entry name" value="HisK_dim/P_sf"/>
</dbReference>
<sequence>MSDHEKQSQDEQLRQLSHDVRECLHAIGLGTELLKNLREDEARFAEICEAIDNERKTAQRLMHELIHAATHDNSNRRAQ</sequence>